<reference evidence="1 2" key="1">
    <citation type="journal article" date="2022" name="Plant J.">
        <title>Chromosome-level genome of Camellia lanceoleosa provides a valuable resource for understanding genome evolution and self-incompatibility.</title>
        <authorList>
            <person name="Gong W."/>
            <person name="Xiao S."/>
            <person name="Wang L."/>
            <person name="Liao Z."/>
            <person name="Chang Y."/>
            <person name="Mo W."/>
            <person name="Hu G."/>
            <person name="Li W."/>
            <person name="Zhao G."/>
            <person name="Zhu H."/>
            <person name="Hu X."/>
            <person name="Ji K."/>
            <person name="Xiang X."/>
            <person name="Song Q."/>
            <person name="Yuan D."/>
            <person name="Jin S."/>
            <person name="Zhang L."/>
        </authorList>
    </citation>
    <scope>NUCLEOTIDE SEQUENCE [LARGE SCALE GENOMIC DNA]</scope>
    <source>
        <strain evidence="1">SQ_2022a</strain>
    </source>
</reference>
<protein>
    <submittedName>
        <fullName evidence="1">Diacylglycerol O-acyltransferase 2</fullName>
    </submittedName>
</protein>
<name>A0ACC0GBC1_9ERIC</name>
<gene>
    <name evidence="1" type="ORF">LOK49_LG10G01327</name>
</gene>
<proteinExistence type="predicted"/>
<evidence type="ECO:0000313" key="2">
    <source>
        <dbReference type="Proteomes" id="UP001060215"/>
    </source>
</evidence>
<sequence>MESKEEDRVAPTASGVARSRSLLKEAQGTVQMGKLLGINYKEIPPILRWSRWRCRPMESANIRRQHPPSTAVAPPTEFHSSKGSVIGTLLALVIWLGAIHFNVLVVVSSFLLLLPLSKFFAVLGLLVVLMLIPIDEKSRWGRKLASRGDTQEFSDLNKLAKRFLKGGQEVVEGEANDVPSELIFGGSTRVAEGEQESAQYALKLLKMQIDTLCSSLVPRMSLG</sequence>
<dbReference type="EMBL" id="CM045767">
    <property type="protein sequence ID" value="KAI7998229.1"/>
    <property type="molecule type" value="Genomic_DNA"/>
</dbReference>
<keyword evidence="2" id="KW-1185">Reference proteome</keyword>
<accession>A0ACC0GBC1</accession>
<dbReference type="Proteomes" id="UP001060215">
    <property type="component" value="Chromosome 10"/>
</dbReference>
<comment type="caution">
    <text evidence="1">The sequence shown here is derived from an EMBL/GenBank/DDBJ whole genome shotgun (WGS) entry which is preliminary data.</text>
</comment>
<evidence type="ECO:0000313" key="1">
    <source>
        <dbReference type="EMBL" id="KAI7998229.1"/>
    </source>
</evidence>
<organism evidence="1 2">
    <name type="scientific">Camellia lanceoleosa</name>
    <dbReference type="NCBI Taxonomy" id="1840588"/>
    <lineage>
        <taxon>Eukaryota</taxon>
        <taxon>Viridiplantae</taxon>
        <taxon>Streptophyta</taxon>
        <taxon>Embryophyta</taxon>
        <taxon>Tracheophyta</taxon>
        <taxon>Spermatophyta</taxon>
        <taxon>Magnoliopsida</taxon>
        <taxon>eudicotyledons</taxon>
        <taxon>Gunneridae</taxon>
        <taxon>Pentapetalae</taxon>
        <taxon>asterids</taxon>
        <taxon>Ericales</taxon>
        <taxon>Theaceae</taxon>
        <taxon>Camellia</taxon>
    </lineage>
</organism>